<name>A0AAE0BKF7_9CHLO</name>
<reference evidence="6 7" key="1">
    <citation type="journal article" date="2015" name="Genome Biol. Evol.">
        <title>Comparative Genomics of a Bacterivorous Green Alga Reveals Evolutionary Causalities and Consequences of Phago-Mixotrophic Mode of Nutrition.</title>
        <authorList>
            <person name="Burns J.A."/>
            <person name="Paasch A."/>
            <person name="Narechania A."/>
            <person name="Kim E."/>
        </authorList>
    </citation>
    <scope>NUCLEOTIDE SEQUENCE [LARGE SCALE GENOMIC DNA]</scope>
    <source>
        <strain evidence="6 7">PLY_AMNH</strain>
    </source>
</reference>
<evidence type="ECO:0000256" key="1">
    <source>
        <dbReference type="ARBA" id="ARBA00004167"/>
    </source>
</evidence>
<evidence type="ECO:0000256" key="4">
    <source>
        <dbReference type="ARBA" id="ARBA00022729"/>
    </source>
</evidence>
<dbReference type="EMBL" id="LGRX02034328">
    <property type="protein sequence ID" value="KAK3238127.1"/>
    <property type="molecule type" value="Genomic_DNA"/>
</dbReference>
<comment type="subcellular location">
    <subcellularLocation>
        <location evidence="2">Cytoplasm</location>
        <location evidence="2">Cytoskeleton</location>
        <location evidence="2">Cilium axoneme</location>
    </subcellularLocation>
    <subcellularLocation>
        <location evidence="1">Membrane</location>
        <topology evidence="1">Single-pass membrane protein</topology>
    </subcellularLocation>
</comment>
<dbReference type="Gene3D" id="3.80.10.10">
    <property type="entry name" value="Ribonuclease Inhibitor"/>
    <property type="match status" value="1"/>
</dbReference>
<gene>
    <name evidence="6" type="ORF">CYMTET_51843</name>
</gene>
<evidence type="ECO:0000256" key="5">
    <source>
        <dbReference type="ARBA" id="ARBA00022737"/>
    </source>
</evidence>
<dbReference type="InterPro" id="IPR001611">
    <property type="entry name" value="Leu-rich_rpt"/>
</dbReference>
<proteinExistence type="predicted"/>
<keyword evidence="3" id="KW-0433">Leucine-rich repeat</keyword>
<evidence type="ECO:0000313" key="6">
    <source>
        <dbReference type="EMBL" id="KAK3238127.1"/>
    </source>
</evidence>
<dbReference type="FunFam" id="3.80.10.10:FF:000041">
    <property type="entry name" value="LRR receptor-like serine/threonine-protein kinase ERECTA"/>
    <property type="match status" value="1"/>
</dbReference>
<dbReference type="Pfam" id="PF00560">
    <property type="entry name" value="LRR_1"/>
    <property type="match status" value="1"/>
</dbReference>
<dbReference type="PANTHER" id="PTHR48053">
    <property type="entry name" value="LEUCINE RICH REPEAT FAMILY PROTEIN, EXPRESSED"/>
    <property type="match status" value="1"/>
</dbReference>
<evidence type="ECO:0000256" key="3">
    <source>
        <dbReference type="ARBA" id="ARBA00022614"/>
    </source>
</evidence>
<organism evidence="6 7">
    <name type="scientific">Cymbomonas tetramitiformis</name>
    <dbReference type="NCBI Taxonomy" id="36881"/>
    <lineage>
        <taxon>Eukaryota</taxon>
        <taxon>Viridiplantae</taxon>
        <taxon>Chlorophyta</taxon>
        <taxon>Pyramimonadophyceae</taxon>
        <taxon>Pyramimonadales</taxon>
        <taxon>Pyramimonadaceae</taxon>
        <taxon>Cymbomonas</taxon>
    </lineage>
</organism>
<keyword evidence="4" id="KW-0732">Signal</keyword>
<dbReference type="SUPFAM" id="SSF52058">
    <property type="entry name" value="L domain-like"/>
    <property type="match status" value="1"/>
</dbReference>
<evidence type="ECO:0000256" key="2">
    <source>
        <dbReference type="ARBA" id="ARBA00004430"/>
    </source>
</evidence>
<accession>A0AAE0BKF7</accession>
<dbReference type="InterPro" id="IPR051716">
    <property type="entry name" value="Plant_RL_S/T_kinase"/>
</dbReference>
<dbReference type="GO" id="GO:0005930">
    <property type="term" value="C:axoneme"/>
    <property type="evidence" value="ECO:0007669"/>
    <property type="project" value="UniProtKB-SubCell"/>
</dbReference>
<evidence type="ECO:0000313" key="7">
    <source>
        <dbReference type="Proteomes" id="UP001190700"/>
    </source>
</evidence>
<dbReference type="InterPro" id="IPR032675">
    <property type="entry name" value="LRR_dom_sf"/>
</dbReference>
<sequence>MQVGVLDAAANRAFILLASEHHSHWKVQELQVLIGNTEAHDLMAGSPREVPQRHSPQRHSRRLLDALEAHTTWTDCISTPSTCSDLTIENDATVTGKIPTSLGTLTALNNLKLLNLAVTGSIPSEIGKCRLLTKLLLSESSLGGALPTELGELPLKDMRIQENSHSGRLPTEFGRLTEIRWMLLSLNSLSGTIPSSVGRCTFLEGLSVRNNQLTGTIPTELGQLTALTTM</sequence>
<dbReference type="GO" id="GO:0016020">
    <property type="term" value="C:membrane"/>
    <property type="evidence" value="ECO:0007669"/>
    <property type="project" value="UniProtKB-SubCell"/>
</dbReference>
<keyword evidence="5" id="KW-0677">Repeat</keyword>
<dbReference type="PANTHER" id="PTHR48053:SF71">
    <property type="entry name" value="LEUCINE RICH REPEAT FAMILY PROTEIN, EXPRESSED"/>
    <property type="match status" value="1"/>
</dbReference>
<dbReference type="Proteomes" id="UP001190700">
    <property type="component" value="Unassembled WGS sequence"/>
</dbReference>
<comment type="caution">
    <text evidence="6">The sequence shown here is derived from an EMBL/GenBank/DDBJ whole genome shotgun (WGS) entry which is preliminary data.</text>
</comment>
<protein>
    <submittedName>
        <fullName evidence="6">Uncharacterized protein</fullName>
    </submittedName>
</protein>
<keyword evidence="7" id="KW-1185">Reference proteome</keyword>
<dbReference type="AlphaFoldDB" id="A0AAE0BKF7"/>